<dbReference type="PANTHER" id="PTHR12526">
    <property type="entry name" value="GLYCOSYLTRANSFERASE"/>
    <property type="match status" value="1"/>
</dbReference>
<dbReference type="RefSeq" id="WP_128490082.1">
    <property type="nucleotide sequence ID" value="NZ_JBHLXB010000049.1"/>
</dbReference>
<keyword evidence="6" id="KW-1185">Reference proteome</keyword>
<sequence>MKILFVHQNFPGQFLHLAPELQRRGHQVLALTDAANTRPSPVPVARYRAPSEPADPAACRLGRAYTEASDRGVAVARAARALRDRHGFVPDVIFGHSGWGETLFLKTVWPQARLLVYAEFFYQAEGADTGFDPEFETRPDFERAIVTEARRTHLVIALMGADAALSPTQWQASTVPPALRDRVEVIFDGVNTDLVRPDPVATLTLPDGTVLRAGDEVLSFVNRNLEPYRGWHIFARALPAVLAARPGARVVIVGGEGTSYGPPPPNGSWKDVILQELEGRLDLSRVHFTGKLPYADFLRLMQVTRVHAYLTYPFVLSWSMAEAMAAGAMVVASDTAPVREFLTDGVTGRLVDFFDVPGWSAALTEALADPAAQVPLRRAARAYMVATYDLQRRCLPQIVSFVEGQTLPRAPRSERSATTPISADPSITS</sequence>
<dbReference type="GO" id="GO:0016757">
    <property type="term" value="F:glycosyltransferase activity"/>
    <property type="evidence" value="ECO:0007669"/>
    <property type="project" value="UniProtKB-KW"/>
</dbReference>
<feature type="region of interest" description="Disordered" evidence="3">
    <location>
        <begin position="409"/>
        <end position="429"/>
    </location>
</feature>
<comment type="caution">
    <text evidence="5">The sequence shown here is derived from an EMBL/GenBank/DDBJ whole genome shotgun (WGS) entry which is preliminary data.</text>
</comment>
<name>A0A3S3US97_9RHOB</name>
<keyword evidence="2 5" id="KW-0808">Transferase</keyword>
<dbReference type="EMBL" id="SBLC01000022">
    <property type="protein sequence ID" value="RWY39520.1"/>
    <property type="molecule type" value="Genomic_DNA"/>
</dbReference>
<dbReference type="AlphaFoldDB" id="A0A3S3US97"/>
<evidence type="ECO:0000256" key="1">
    <source>
        <dbReference type="ARBA" id="ARBA00022676"/>
    </source>
</evidence>
<protein>
    <submittedName>
        <fullName evidence="5">Glycosyltransferase</fullName>
    </submittedName>
</protein>
<dbReference type="SUPFAM" id="SSF53756">
    <property type="entry name" value="UDP-Glycosyltransferase/glycogen phosphorylase"/>
    <property type="match status" value="1"/>
</dbReference>
<dbReference type="PANTHER" id="PTHR12526:SF510">
    <property type="entry name" value="D-INOSITOL 3-PHOSPHATE GLYCOSYLTRANSFERASE"/>
    <property type="match status" value="1"/>
</dbReference>
<keyword evidence="1" id="KW-0328">Glycosyltransferase</keyword>
<evidence type="ECO:0000256" key="3">
    <source>
        <dbReference type="SAM" id="MobiDB-lite"/>
    </source>
</evidence>
<dbReference type="Pfam" id="PF13692">
    <property type="entry name" value="Glyco_trans_1_4"/>
    <property type="match status" value="1"/>
</dbReference>
<reference evidence="5 6" key="1">
    <citation type="journal article" date="2015" name="Int. J. Syst. Evol. Microbiol.">
        <title>Gemmobacter intermedius sp. nov., isolated from a white stork (Ciconia ciconia).</title>
        <authorList>
            <person name="Kampfer P."/>
            <person name="Jerzak L."/>
            <person name="Wilharm G."/>
            <person name="Golke J."/>
            <person name="Busse H.J."/>
            <person name="Glaeser S.P."/>
        </authorList>
    </citation>
    <scope>NUCLEOTIDE SEQUENCE [LARGE SCALE GENOMIC DNA]</scope>
    <source>
        <strain evidence="5 6">119/4</strain>
    </source>
</reference>
<feature type="compositionally biased region" description="Polar residues" evidence="3">
    <location>
        <begin position="416"/>
        <end position="429"/>
    </location>
</feature>
<gene>
    <name evidence="5" type="ORF">EP867_13850</name>
</gene>
<feature type="domain" description="Glycosyl transferase family 4" evidence="4">
    <location>
        <begin position="24"/>
        <end position="194"/>
    </location>
</feature>
<accession>A0A3S3US97</accession>
<proteinExistence type="predicted"/>
<dbReference type="Proteomes" id="UP000287168">
    <property type="component" value="Unassembled WGS sequence"/>
</dbReference>
<evidence type="ECO:0000256" key="2">
    <source>
        <dbReference type="ARBA" id="ARBA00022679"/>
    </source>
</evidence>
<evidence type="ECO:0000259" key="4">
    <source>
        <dbReference type="Pfam" id="PF12000"/>
    </source>
</evidence>
<dbReference type="Pfam" id="PF12000">
    <property type="entry name" value="Glyco_trans_4_3"/>
    <property type="match status" value="1"/>
</dbReference>
<organism evidence="5 6">
    <name type="scientific">Falsigemmobacter intermedius</name>
    <dbReference type="NCBI Taxonomy" id="1553448"/>
    <lineage>
        <taxon>Bacteria</taxon>
        <taxon>Pseudomonadati</taxon>
        <taxon>Pseudomonadota</taxon>
        <taxon>Alphaproteobacteria</taxon>
        <taxon>Rhodobacterales</taxon>
        <taxon>Paracoccaceae</taxon>
        <taxon>Falsigemmobacter</taxon>
    </lineage>
</organism>
<dbReference type="OrthoDB" id="9793726at2"/>
<dbReference type="InterPro" id="IPR022623">
    <property type="entry name" value="Glyco_trans_4"/>
</dbReference>
<evidence type="ECO:0000313" key="6">
    <source>
        <dbReference type="Proteomes" id="UP000287168"/>
    </source>
</evidence>
<evidence type="ECO:0000313" key="5">
    <source>
        <dbReference type="EMBL" id="RWY39520.1"/>
    </source>
</evidence>
<dbReference type="Gene3D" id="3.40.50.2000">
    <property type="entry name" value="Glycogen Phosphorylase B"/>
    <property type="match status" value="2"/>
</dbReference>